<dbReference type="EMBL" id="JACOOT010000002">
    <property type="protein sequence ID" value="MBC5649669.1"/>
    <property type="molecule type" value="Genomic_DNA"/>
</dbReference>
<feature type="transmembrane region" description="Helical" evidence="1">
    <location>
        <begin position="63"/>
        <end position="87"/>
    </location>
</feature>
<proteinExistence type="predicted"/>
<sequence>MREHLANHTFGFYLSISAGILSVVSLLFYLGADNQGAAVLPLIVCSILAEVAGIAINRFTGKAGVLMLIPTVNALLFSAAIILSIIPQVDSLGYLVSGLYSFEDMKAFILYAVFAILTWLGYLAASFMDMQK</sequence>
<gene>
    <name evidence="2" type="ORF">H8S54_00670</name>
</gene>
<organism evidence="2 3">
    <name type="scientific">Blautia segnis</name>
    <dbReference type="NCBI Taxonomy" id="2763030"/>
    <lineage>
        <taxon>Bacteria</taxon>
        <taxon>Bacillati</taxon>
        <taxon>Bacillota</taxon>
        <taxon>Clostridia</taxon>
        <taxon>Lachnospirales</taxon>
        <taxon>Lachnospiraceae</taxon>
        <taxon>Blautia</taxon>
    </lineage>
</organism>
<protein>
    <submittedName>
        <fullName evidence="2">Uncharacterized protein</fullName>
    </submittedName>
</protein>
<evidence type="ECO:0000313" key="2">
    <source>
        <dbReference type="EMBL" id="MBC5649669.1"/>
    </source>
</evidence>
<accession>A0A8I0DMN3</accession>
<reference evidence="2 3" key="1">
    <citation type="submission" date="2020-08" db="EMBL/GenBank/DDBJ databases">
        <title>Genome public.</title>
        <authorList>
            <person name="Liu C."/>
            <person name="Sun Q."/>
        </authorList>
    </citation>
    <scope>NUCLEOTIDE SEQUENCE [LARGE SCALE GENOMIC DNA]</scope>
    <source>
        <strain evidence="2 3">BX17</strain>
    </source>
</reference>
<dbReference type="Proteomes" id="UP000652847">
    <property type="component" value="Unassembled WGS sequence"/>
</dbReference>
<feature type="transmembrane region" description="Helical" evidence="1">
    <location>
        <begin position="107"/>
        <end position="128"/>
    </location>
</feature>
<dbReference type="AlphaFoldDB" id="A0A8I0DMN3"/>
<keyword evidence="1" id="KW-1133">Transmembrane helix</keyword>
<dbReference type="RefSeq" id="WP_021924674.1">
    <property type="nucleotide sequence ID" value="NZ_JACOOT010000002.1"/>
</dbReference>
<name>A0A8I0DMN3_9FIRM</name>
<keyword evidence="1" id="KW-0812">Transmembrane</keyword>
<evidence type="ECO:0000256" key="1">
    <source>
        <dbReference type="SAM" id="Phobius"/>
    </source>
</evidence>
<feature type="transmembrane region" description="Helical" evidence="1">
    <location>
        <begin position="38"/>
        <end position="56"/>
    </location>
</feature>
<keyword evidence="3" id="KW-1185">Reference proteome</keyword>
<keyword evidence="1" id="KW-0472">Membrane</keyword>
<evidence type="ECO:0000313" key="3">
    <source>
        <dbReference type="Proteomes" id="UP000652847"/>
    </source>
</evidence>
<comment type="caution">
    <text evidence="2">The sequence shown here is derived from an EMBL/GenBank/DDBJ whole genome shotgun (WGS) entry which is preliminary data.</text>
</comment>
<feature type="transmembrane region" description="Helical" evidence="1">
    <location>
        <begin position="12"/>
        <end position="32"/>
    </location>
</feature>